<dbReference type="Pfam" id="PF11528">
    <property type="entry name" value="DUF3224"/>
    <property type="match status" value="1"/>
</dbReference>
<evidence type="ECO:0008006" key="3">
    <source>
        <dbReference type="Google" id="ProtNLM"/>
    </source>
</evidence>
<dbReference type="EMBL" id="JACHJN010000001">
    <property type="protein sequence ID" value="MBB5953786.1"/>
    <property type="molecule type" value="Genomic_DNA"/>
</dbReference>
<organism evidence="1 2">
    <name type="scientific">Saccharothrix tamanrassetensis</name>
    <dbReference type="NCBI Taxonomy" id="1051531"/>
    <lineage>
        <taxon>Bacteria</taxon>
        <taxon>Bacillati</taxon>
        <taxon>Actinomycetota</taxon>
        <taxon>Actinomycetes</taxon>
        <taxon>Pseudonocardiales</taxon>
        <taxon>Pseudonocardiaceae</taxon>
        <taxon>Saccharothrix</taxon>
    </lineage>
</organism>
<dbReference type="AlphaFoldDB" id="A0A841CDE9"/>
<comment type="caution">
    <text evidence="1">The sequence shown here is derived from an EMBL/GenBank/DDBJ whole genome shotgun (WGS) entry which is preliminary data.</text>
</comment>
<evidence type="ECO:0000313" key="2">
    <source>
        <dbReference type="Proteomes" id="UP000547510"/>
    </source>
</evidence>
<dbReference type="SUPFAM" id="SSF159238">
    <property type="entry name" value="SO1590-like"/>
    <property type="match status" value="1"/>
</dbReference>
<accession>A0A841CDE9</accession>
<protein>
    <recommendedName>
        <fullName evidence="3">DUF3224 domain-containing protein</fullName>
    </recommendedName>
</protein>
<dbReference type="Gene3D" id="2.40.350.10">
    <property type="entry name" value="SO1590-like"/>
    <property type="match status" value="1"/>
</dbReference>
<sequence length="132" mass="13630">MGTQAKSDFEILTWDQDALPGADGGVMATRTTSRHRLSGDIEGEAVAELLMAHAGETYAGIMGMFRVTGSIAGRSGTFVLRNNAVFESGAVRGEVSVVPGSATGELAGLSGDGEYRSEGTRAGVITLDYDLG</sequence>
<keyword evidence="2" id="KW-1185">Reference proteome</keyword>
<proteinExistence type="predicted"/>
<dbReference type="Proteomes" id="UP000547510">
    <property type="component" value="Unassembled WGS sequence"/>
</dbReference>
<dbReference type="InterPro" id="IPR021607">
    <property type="entry name" value="DUF3224"/>
</dbReference>
<evidence type="ECO:0000313" key="1">
    <source>
        <dbReference type="EMBL" id="MBB5953786.1"/>
    </source>
</evidence>
<dbReference type="RefSeq" id="WP_184687566.1">
    <property type="nucleotide sequence ID" value="NZ_JACHJN010000001.1"/>
</dbReference>
<reference evidence="1 2" key="1">
    <citation type="submission" date="2020-08" db="EMBL/GenBank/DDBJ databases">
        <title>Genomic Encyclopedia of Type Strains, Phase III (KMG-III): the genomes of soil and plant-associated and newly described type strains.</title>
        <authorList>
            <person name="Whitman W."/>
        </authorList>
    </citation>
    <scope>NUCLEOTIDE SEQUENCE [LARGE SCALE GENOMIC DNA]</scope>
    <source>
        <strain evidence="1 2">CECT 8640</strain>
    </source>
</reference>
<name>A0A841CDE9_9PSEU</name>
<dbReference type="InterPro" id="IPR023159">
    <property type="entry name" value="SO1590-like_sf"/>
</dbReference>
<gene>
    <name evidence="1" type="ORF">FHS29_000356</name>
</gene>